<dbReference type="SUPFAM" id="SSF53756">
    <property type="entry name" value="UDP-Glycosyltransferase/glycogen phosphorylase"/>
    <property type="match status" value="1"/>
</dbReference>
<comment type="similarity">
    <text evidence="1">Belongs to the UDP-glycosyltransferase family.</text>
</comment>
<dbReference type="GO" id="GO:0008194">
    <property type="term" value="F:UDP-glycosyltransferase activity"/>
    <property type="evidence" value="ECO:0007669"/>
    <property type="project" value="InterPro"/>
</dbReference>
<evidence type="ECO:0000256" key="1">
    <source>
        <dbReference type="ARBA" id="ARBA00009995"/>
    </source>
</evidence>
<dbReference type="InterPro" id="IPR002213">
    <property type="entry name" value="UDP_glucos_trans"/>
</dbReference>
<name>A0A660CAX4_9PSEU</name>
<protein>
    <submittedName>
        <fullName evidence="4">MGT family glycosyltransferase</fullName>
    </submittedName>
</protein>
<feature type="domain" description="Erythromycin biosynthesis protein CIII-like C-terminal" evidence="3">
    <location>
        <begin position="245"/>
        <end position="358"/>
    </location>
</feature>
<accession>A0A660CAX4</accession>
<sequence>MRFVMAGVTAPSHVYPGLGLIAELVARGHRVTYVVGDRLAELVAATGAEVVTHDSVMPGADEHWPDDVGEAMQVFLDDAMTVLPVVLGIDRPDAVLYDIGGFAGRVAAHRWNVPAVQLSTAYVAWEGMAEEMAEFDEQVKASPSGARYYATVRAWLDENGLGLDADEFLGSPPACVVLIPRVLQPNADRVADRYVFAGPCIDPARRTGWTPDPGDDRTLVYVALGTSYTQRPDIYRACIDGLAGDYRVVLATGKVDPAELGPLPDGVTAARSRPQLDVLEHASVFVSHAGMGSAAESLWFGVPTVLVPQAVDQSTNADMLVSVGTGVRPAEPWTAGSLRAAVDEAAAKAGRAAQVRAEVRRNGGVARAADAVERLSGENGVRGADTR</sequence>
<dbReference type="InterPro" id="IPR050426">
    <property type="entry name" value="Glycosyltransferase_28"/>
</dbReference>
<reference evidence="4 5" key="1">
    <citation type="submission" date="2019-07" db="EMBL/GenBank/DDBJ databases">
        <title>R&amp;d 2014.</title>
        <authorList>
            <person name="Klenk H.-P."/>
        </authorList>
    </citation>
    <scope>NUCLEOTIDE SEQUENCE [LARGE SCALE GENOMIC DNA]</scope>
    <source>
        <strain evidence="4 5">DSM 43194</strain>
    </source>
</reference>
<dbReference type="GO" id="GO:0017000">
    <property type="term" value="P:antibiotic biosynthetic process"/>
    <property type="evidence" value="ECO:0007669"/>
    <property type="project" value="UniProtKB-ARBA"/>
</dbReference>
<evidence type="ECO:0000259" key="3">
    <source>
        <dbReference type="Pfam" id="PF06722"/>
    </source>
</evidence>
<proteinExistence type="inferred from homology"/>
<dbReference type="Proteomes" id="UP000317303">
    <property type="component" value="Unassembled WGS sequence"/>
</dbReference>
<organism evidence="4 5">
    <name type="scientific">Prauserella rugosa</name>
    <dbReference type="NCBI Taxonomy" id="43354"/>
    <lineage>
        <taxon>Bacteria</taxon>
        <taxon>Bacillati</taxon>
        <taxon>Actinomycetota</taxon>
        <taxon>Actinomycetes</taxon>
        <taxon>Pseudonocardiales</taxon>
        <taxon>Pseudonocardiaceae</taxon>
        <taxon>Prauserella</taxon>
    </lineage>
</organism>
<dbReference type="Pfam" id="PF06722">
    <property type="entry name" value="EryCIII-like_C"/>
    <property type="match status" value="1"/>
</dbReference>
<dbReference type="EMBL" id="VLJV01000001">
    <property type="protein sequence ID" value="TWH20750.1"/>
    <property type="molecule type" value="Genomic_DNA"/>
</dbReference>
<evidence type="ECO:0000313" key="5">
    <source>
        <dbReference type="Proteomes" id="UP000317303"/>
    </source>
</evidence>
<dbReference type="InterPro" id="IPR010610">
    <property type="entry name" value="EryCIII-like_C"/>
</dbReference>
<keyword evidence="5" id="KW-1185">Reference proteome</keyword>
<dbReference type="PANTHER" id="PTHR48050">
    <property type="entry name" value="STEROL 3-BETA-GLUCOSYLTRANSFERASE"/>
    <property type="match status" value="1"/>
</dbReference>
<dbReference type="GO" id="GO:0016758">
    <property type="term" value="F:hexosyltransferase activity"/>
    <property type="evidence" value="ECO:0007669"/>
    <property type="project" value="InterPro"/>
</dbReference>
<dbReference type="InterPro" id="IPR006326">
    <property type="entry name" value="UDPGT_MGT-like"/>
</dbReference>
<dbReference type="NCBIfam" id="TIGR01426">
    <property type="entry name" value="MGT"/>
    <property type="match status" value="1"/>
</dbReference>
<dbReference type="Gene3D" id="3.40.50.2000">
    <property type="entry name" value="Glycogen Phosphorylase B"/>
    <property type="match status" value="2"/>
</dbReference>
<evidence type="ECO:0000256" key="2">
    <source>
        <dbReference type="ARBA" id="ARBA00022679"/>
    </source>
</evidence>
<evidence type="ECO:0000313" key="4">
    <source>
        <dbReference type="EMBL" id="TWH20750.1"/>
    </source>
</evidence>
<dbReference type="CDD" id="cd03784">
    <property type="entry name" value="GT1_Gtf-like"/>
    <property type="match status" value="1"/>
</dbReference>
<gene>
    <name evidence="4" type="ORF">JD82_02598</name>
</gene>
<dbReference type="AlphaFoldDB" id="A0A660CAX4"/>
<dbReference type="PANTHER" id="PTHR48050:SF13">
    <property type="entry name" value="STEROL 3-BETA-GLUCOSYLTRANSFERASE UGT80A2"/>
    <property type="match status" value="1"/>
</dbReference>
<keyword evidence="2 4" id="KW-0808">Transferase</keyword>
<comment type="caution">
    <text evidence="4">The sequence shown here is derived from an EMBL/GenBank/DDBJ whole genome shotgun (WGS) entry which is preliminary data.</text>
</comment>